<dbReference type="GO" id="GO:0003723">
    <property type="term" value="F:RNA binding"/>
    <property type="evidence" value="ECO:0007669"/>
    <property type="project" value="InterPro"/>
</dbReference>
<comment type="similarity">
    <text evidence="1 4 7">Belongs to the tRNA pseudouridine synthase TruA family.</text>
</comment>
<gene>
    <name evidence="4 9" type="primary">truA</name>
    <name evidence="9" type="ORF">KX01_1514</name>
</gene>
<keyword evidence="2 4" id="KW-0819">tRNA processing</keyword>
<evidence type="ECO:0000313" key="10">
    <source>
        <dbReference type="Proteomes" id="UP000182521"/>
    </source>
</evidence>
<evidence type="ECO:0000256" key="6">
    <source>
        <dbReference type="PIRSR" id="PIRSR001430-2"/>
    </source>
</evidence>
<dbReference type="InterPro" id="IPR001406">
    <property type="entry name" value="PsdUridine_synth_TruA"/>
</dbReference>
<evidence type="ECO:0000256" key="3">
    <source>
        <dbReference type="ARBA" id="ARBA00023235"/>
    </source>
</evidence>
<feature type="domain" description="Pseudouridine synthase I TruA alpha/beta" evidence="8">
    <location>
        <begin position="143"/>
        <end position="245"/>
    </location>
</feature>
<feature type="active site" description="Nucleophile" evidence="4 5">
    <location>
        <position position="52"/>
    </location>
</feature>
<evidence type="ECO:0000256" key="1">
    <source>
        <dbReference type="ARBA" id="ARBA00009375"/>
    </source>
</evidence>
<sequence length="260" mass="29762">MKNYLLQVEYFGKNYSGWQKQTHSNSIQEELEKALSKVANHNIEVTCAGRTDAGVHATSQVVNFFSDSDRTLEAFYRGANALLPEDIKVIDIIEVNLEFNARFSALTRTYNYVIYNSKVSSPIFKNHVLWENRPLDIDKMNVAAQYLVGELDFTSFRSSQCQSNTPFRYVKEAKFSKYNNFIIFEVVGNAFLHHMIRNFIGSLLKVGIGLKEPAWILQVLDAKNRCLAAETAKPQGLYFVGVEYEDFSFKRGVKDFFSLV</sequence>
<dbReference type="InterPro" id="IPR020095">
    <property type="entry name" value="PsdUridine_synth_TruA_C"/>
</dbReference>
<dbReference type="InterPro" id="IPR020094">
    <property type="entry name" value="TruA/RsuA/RluB/E/F_N"/>
</dbReference>
<dbReference type="EC" id="5.4.99.12" evidence="4"/>
<reference evidence="10" key="1">
    <citation type="submission" date="2014-10" db="EMBL/GenBank/DDBJ databases">
        <authorList>
            <person name="Kuske C.R."/>
            <person name="Challacombe J.F."/>
            <person name="Daligault H.E."/>
            <person name="Davenport K.W."/>
            <person name="Johnson S.L."/>
            <person name="Siddaramappa S."/>
            <person name="Petersen J.M."/>
        </authorList>
    </citation>
    <scope>NUCLEOTIDE SEQUENCE [LARGE SCALE GENOMIC DNA]</scope>
    <source>
        <strain evidence="10">CA97-1460</strain>
    </source>
</reference>
<proteinExistence type="inferred from homology"/>
<dbReference type="GO" id="GO:0031119">
    <property type="term" value="P:tRNA pseudouridine synthesis"/>
    <property type="evidence" value="ECO:0007669"/>
    <property type="project" value="UniProtKB-UniRule"/>
</dbReference>
<dbReference type="KEGG" id="frc:KX01_1514"/>
<feature type="domain" description="Pseudouridine synthase I TruA alpha/beta" evidence="8">
    <location>
        <begin position="8"/>
        <end position="103"/>
    </location>
</feature>
<dbReference type="OrthoDB" id="9811823at2"/>
<dbReference type="AlphaFoldDB" id="A0A1J0KRX1"/>
<dbReference type="EMBL" id="CP009654">
    <property type="protein sequence ID" value="APC96517.1"/>
    <property type="molecule type" value="Genomic_DNA"/>
</dbReference>
<keyword evidence="10" id="KW-1185">Reference proteome</keyword>
<dbReference type="PANTHER" id="PTHR11142">
    <property type="entry name" value="PSEUDOURIDYLATE SYNTHASE"/>
    <property type="match status" value="1"/>
</dbReference>
<dbReference type="PIRSF" id="PIRSF001430">
    <property type="entry name" value="tRNA_psdUrid_synth"/>
    <property type="match status" value="1"/>
</dbReference>
<dbReference type="InterPro" id="IPR020097">
    <property type="entry name" value="PsdUridine_synth_TruA_a/b_dom"/>
</dbReference>
<evidence type="ECO:0000259" key="8">
    <source>
        <dbReference type="Pfam" id="PF01416"/>
    </source>
</evidence>
<dbReference type="FunFam" id="3.30.70.580:FF:000001">
    <property type="entry name" value="tRNA pseudouridine synthase A"/>
    <property type="match status" value="1"/>
</dbReference>
<dbReference type="PANTHER" id="PTHR11142:SF0">
    <property type="entry name" value="TRNA PSEUDOURIDINE SYNTHASE-LIKE 1"/>
    <property type="match status" value="1"/>
</dbReference>
<comment type="function">
    <text evidence="4">Formation of pseudouridine at positions 38, 39 and 40 in the anticodon stem and loop of transfer RNAs.</text>
</comment>
<evidence type="ECO:0000256" key="5">
    <source>
        <dbReference type="PIRSR" id="PIRSR001430-1"/>
    </source>
</evidence>
<evidence type="ECO:0000256" key="4">
    <source>
        <dbReference type="HAMAP-Rule" id="MF_00171"/>
    </source>
</evidence>
<dbReference type="GO" id="GO:0160147">
    <property type="term" value="F:tRNA pseudouridine(38-40) synthase activity"/>
    <property type="evidence" value="ECO:0007669"/>
    <property type="project" value="UniProtKB-EC"/>
</dbReference>
<name>A0A1J0KRX1_9GAMM</name>
<dbReference type="Proteomes" id="UP000182521">
    <property type="component" value="Chromosome"/>
</dbReference>
<dbReference type="SUPFAM" id="SSF55120">
    <property type="entry name" value="Pseudouridine synthase"/>
    <property type="match status" value="1"/>
</dbReference>
<feature type="binding site" evidence="4 6">
    <location>
        <position position="110"/>
    </location>
    <ligand>
        <name>substrate</name>
    </ligand>
</feature>
<keyword evidence="3 4" id="KW-0413">Isomerase</keyword>
<dbReference type="HAMAP" id="MF_00171">
    <property type="entry name" value="TruA"/>
    <property type="match status" value="1"/>
</dbReference>
<evidence type="ECO:0000313" key="9">
    <source>
        <dbReference type="EMBL" id="APC96517.1"/>
    </source>
</evidence>
<accession>A0A1J0KRX1</accession>
<comment type="catalytic activity">
    <reaction evidence="4 7">
        <text>uridine(38/39/40) in tRNA = pseudouridine(38/39/40) in tRNA</text>
        <dbReference type="Rhea" id="RHEA:22376"/>
        <dbReference type="Rhea" id="RHEA-COMP:10085"/>
        <dbReference type="Rhea" id="RHEA-COMP:10087"/>
        <dbReference type="ChEBI" id="CHEBI:65314"/>
        <dbReference type="ChEBI" id="CHEBI:65315"/>
        <dbReference type="EC" id="5.4.99.12"/>
    </reaction>
</comment>
<dbReference type="STRING" id="1542390.KX01_1514"/>
<organism evidence="9 10">
    <name type="scientific">Francisella frigiditurris</name>
    <dbReference type="NCBI Taxonomy" id="1542390"/>
    <lineage>
        <taxon>Bacteria</taxon>
        <taxon>Pseudomonadati</taxon>
        <taxon>Pseudomonadota</taxon>
        <taxon>Gammaproteobacteria</taxon>
        <taxon>Thiotrichales</taxon>
        <taxon>Francisellaceae</taxon>
        <taxon>Francisella</taxon>
    </lineage>
</organism>
<evidence type="ECO:0000256" key="2">
    <source>
        <dbReference type="ARBA" id="ARBA00022694"/>
    </source>
</evidence>
<dbReference type="RefSeq" id="WP_071664398.1">
    <property type="nucleotide sequence ID" value="NZ_CP009654.1"/>
</dbReference>
<dbReference type="Pfam" id="PF01416">
    <property type="entry name" value="PseudoU_synth_1"/>
    <property type="match status" value="2"/>
</dbReference>
<dbReference type="Gene3D" id="3.30.70.580">
    <property type="entry name" value="Pseudouridine synthase I, catalytic domain, N-terminal subdomain"/>
    <property type="match status" value="1"/>
</dbReference>
<dbReference type="InterPro" id="IPR020103">
    <property type="entry name" value="PsdUridine_synth_cat_dom_sf"/>
</dbReference>
<dbReference type="Gene3D" id="3.30.70.660">
    <property type="entry name" value="Pseudouridine synthase I, catalytic domain, C-terminal subdomain"/>
    <property type="match status" value="1"/>
</dbReference>
<dbReference type="CDD" id="cd02570">
    <property type="entry name" value="PseudoU_synth_EcTruA"/>
    <property type="match status" value="1"/>
</dbReference>
<dbReference type="NCBIfam" id="TIGR00071">
    <property type="entry name" value="hisT_truA"/>
    <property type="match status" value="1"/>
</dbReference>
<comment type="caution">
    <text evidence="4">Lacks conserved residue(s) required for the propagation of feature annotation.</text>
</comment>
<evidence type="ECO:0000256" key="7">
    <source>
        <dbReference type="RuleBase" id="RU003792"/>
    </source>
</evidence>
<comment type="subunit">
    <text evidence="4">Homodimer.</text>
</comment>
<protein>
    <recommendedName>
        <fullName evidence="4">tRNA pseudouridine synthase A</fullName>
        <ecNumber evidence="4">5.4.99.12</ecNumber>
    </recommendedName>
    <alternativeName>
        <fullName evidence="4">tRNA pseudouridine(38-40) synthase</fullName>
    </alternativeName>
    <alternativeName>
        <fullName evidence="4">tRNA pseudouridylate synthase I</fullName>
    </alternativeName>
    <alternativeName>
        <fullName evidence="4">tRNA-uridine isomerase I</fullName>
    </alternativeName>
</protein>